<proteinExistence type="predicted"/>
<sequence>MCFNPMIPGCSLIKASTRCINLACKRESAHMKPHRRKFLLAISLAFVVALLVLGTFWTLGLFNRSAIAHEKTPDHIVRIMPLGDSITAGDTFSKGFKTSVAGGYRTPLWSDCMQEQWHVVFVGSQVGGPASLTDKAHEGHPGWRIDQISAHVVSWLRMYQPDIILLQIGTNDILQHYHVNTAPARLSYLLAQISSTLPLATTIVAQITPLGQPQLDAQVVAFNRTIPLIVKSIADQGRHIEYTDMYDAVPESDLSDGIHPNSAGYVLMATVWFDTLRPRFATTQMPAN</sequence>
<dbReference type="OrthoDB" id="468550at2"/>
<keyword evidence="1" id="KW-0812">Transmembrane</keyword>
<dbReference type="InterPro" id="IPR036514">
    <property type="entry name" value="SGNH_hydro_sf"/>
</dbReference>
<dbReference type="PANTHER" id="PTHR30383:SF5">
    <property type="entry name" value="SGNH HYDROLASE-TYPE ESTERASE DOMAIN-CONTAINING PROTEIN"/>
    <property type="match status" value="1"/>
</dbReference>
<organism evidence="3 4">
    <name type="scientific">Ktedonosporobacter rubrisoli</name>
    <dbReference type="NCBI Taxonomy" id="2509675"/>
    <lineage>
        <taxon>Bacteria</taxon>
        <taxon>Bacillati</taxon>
        <taxon>Chloroflexota</taxon>
        <taxon>Ktedonobacteria</taxon>
        <taxon>Ktedonobacterales</taxon>
        <taxon>Ktedonosporobacteraceae</taxon>
        <taxon>Ktedonosporobacter</taxon>
    </lineage>
</organism>
<protein>
    <recommendedName>
        <fullName evidence="2">SGNH hydrolase-type esterase domain-containing protein</fullName>
    </recommendedName>
</protein>
<dbReference type="Pfam" id="PF13472">
    <property type="entry name" value="Lipase_GDSL_2"/>
    <property type="match status" value="1"/>
</dbReference>
<dbReference type="InterPro" id="IPR013830">
    <property type="entry name" value="SGNH_hydro"/>
</dbReference>
<keyword evidence="1" id="KW-1133">Transmembrane helix</keyword>
<evidence type="ECO:0000313" key="3">
    <source>
        <dbReference type="EMBL" id="QBD80025.1"/>
    </source>
</evidence>
<evidence type="ECO:0000259" key="2">
    <source>
        <dbReference type="Pfam" id="PF13472"/>
    </source>
</evidence>
<dbReference type="KEGG" id="kbs:EPA93_30200"/>
<dbReference type="Proteomes" id="UP000290365">
    <property type="component" value="Chromosome"/>
</dbReference>
<evidence type="ECO:0000313" key="4">
    <source>
        <dbReference type="Proteomes" id="UP000290365"/>
    </source>
</evidence>
<dbReference type="SUPFAM" id="SSF52266">
    <property type="entry name" value="SGNH hydrolase"/>
    <property type="match status" value="1"/>
</dbReference>
<feature type="domain" description="SGNH hydrolase-type esterase" evidence="2">
    <location>
        <begin position="82"/>
        <end position="265"/>
    </location>
</feature>
<evidence type="ECO:0000256" key="1">
    <source>
        <dbReference type="SAM" id="Phobius"/>
    </source>
</evidence>
<reference evidence="3 4" key="1">
    <citation type="submission" date="2019-01" db="EMBL/GenBank/DDBJ databases">
        <title>Ktedonosporobacter rubrisoli SCAWS-G2.</title>
        <authorList>
            <person name="Huang Y."/>
            <person name="Yan B."/>
        </authorList>
    </citation>
    <scope>NUCLEOTIDE SEQUENCE [LARGE SCALE GENOMIC DNA]</scope>
    <source>
        <strain evidence="3 4">SCAWS-G2</strain>
    </source>
</reference>
<dbReference type="CDD" id="cd01833">
    <property type="entry name" value="XynB_like"/>
    <property type="match status" value="1"/>
</dbReference>
<dbReference type="PANTHER" id="PTHR30383">
    <property type="entry name" value="THIOESTERASE 1/PROTEASE 1/LYSOPHOSPHOLIPASE L1"/>
    <property type="match status" value="1"/>
</dbReference>
<keyword evidence="1" id="KW-0472">Membrane</keyword>
<dbReference type="GO" id="GO:0004622">
    <property type="term" value="F:phosphatidylcholine lysophospholipase activity"/>
    <property type="evidence" value="ECO:0007669"/>
    <property type="project" value="TreeGrafter"/>
</dbReference>
<keyword evidence="4" id="KW-1185">Reference proteome</keyword>
<feature type="transmembrane region" description="Helical" evidence="1">
    <location>
        <begin position="38"/>
        <end position="62"/>
    </location>
</feature>
<gene>
    <name evidence="3" type="ORF">EPA93_30200</name>
</gene>
<dbReference type="InterPro" id="IPR051532">
    <property type="entry name" value="Ester_Hydrolysis_Enzymes"/>
</dbReference>
<dbReference type="AlphaFoldDB" id="A0A4P6JX04"/>
<name>A0A4P6JX04_KTERU</name>
<dbReference type="EMBL" id="CP035758">
    <property type="protein sequence ID" value="QBD80025.1"/>
    <property type="molecule type" value="Genomic_DNA"/>
</dbReference>
<dbReference type="Gene3D" id="3.40.50.1110">
    <property type="entry name" value="SGNH hydrolase"/>
    <property type="match status" value="1"/>
</dbReference>
<accession>A0A4P6JX04</accession>